<proteinExistence type="predicted"/>
<gene>
    <name evidence="1" type="ORF">LTR78_003271</name>
</gene>
<sequence>MPARRSLRIGGERLSNKNDEVVAFGHHLGLLNLRAEREAKVADVETRLTFFDILPEIRLNIYRLALEPEKPRDLLVRMKAPVLAQVSKQVRAEALPVFFSECRFTIRLDTNGKDIEPLDRLVLQGVLAIEHVPTISLADEPGELRTLESRYCWLLVHTRNEIARLHQTWLSRITSSDGFTPSFRKLDLSVSQIGRQNRYRQVNATPPLSMTVQLRAPVATRSFPSITADPRLEGAPEAACSCLIDRLTEASHKIAESRERFVGFTVADLLKLSMAVKYWPGR</sequence>
<evidence type="ECO:0000313" key="1">
    <source>
        <dbReference type="EMBL" id="KAK3677066.1"/>
    </source>
</evidence>
<accession>A0AAE0WS57</accession>
<evidence type="ECO:0000313" key="2">
    <source>
        <dbReference type="Proteomes" id="UP001274830"/>
    </source>
</evidence>
<dbReference type="AlphaFoldDB" id="A0AAE0WS57"/>
<dbReference type="EMBL" id="JAUTXT010000008">
    <property type="protein sequence ID" value="KAK3677066.1"/>
    <property type="molecule type" value="Genomic_DNA"/>
</dbReference>
<dbReference type="Proteomes" id="UP001274830">
    <property type="component" value="Unassembled WGS sequence"/>
</dbReference>
<protein>
    <submittedName>
        <fullName evidence="1">Uncharacterized protein</fullName>
    </submittedName>
</protein>
<comment type="caution">
    <text evidence="1">The sequence shown here is derived from an EMBL/GenBank/DDBJ whole genome shotgun (WGS) entry which is preliminary data.</text>
</comment>
<keyword evidence="2" id="KW-1185">Reference proteome</keyword>
<name>A0AAE0WS57_9PEZI</name>
<reference evidence="1" key="1">
    <citation type="submission" date="2023-07" db="EMBL/GenBank/DDBJ databases">
        <title>Black Yeasts Isolated from many extreme environments.</title>
        <authorList>
            <person name="Coleine C."/>
            <person name="Stajich J.E."/>
            <person name="Selbmann L."/>
        </authorList>
    </citation>
    <scope>NUCLEOTIDE SEQUENCE</scope>
    <source>
        <strain evidence="1">CCFEE 5485</strain>
    </source>
</reference>
<organism evidence="1 2">
    <name type="scientific">Recurvomyces mirabilis</name>
    <dbReference type="NCBI Taxonomy" id="574656"/>
    <lineage>
        <taxon>Eukaryota</taxon>
        <taxon>Fungi</taxon>
        <taxon>Dikarya</taxon>
        <taxon>Ascomycota</taxon>
        <taxon>Pezizomycotina</taxon>
        <taxon>Dothideomycetes</taxon>
        <taxon>Dothideomycetidae</taxon>
        <taxon>Mycosphaerellales</taxon>
        <taxon>Teratosphaeriaceae</taxon>
        <taxon>Recurvomyces</taxon>
    </lineage>
</organism>